<dbReference type="Proteomes" id="UP001732700">
    <property type="component" value="Unassembled WGS sequence"/>
</dbReference>
<evidence type="ECO:0000313" key="2">
    <source>
        <dbReference type="Proteomes" id="UP001732700"/>
    </source>
</evidence>
<accession>A0ACD6AI39</accession>
<reference evidence="1" key="1">
    <citation type="submission" date="2025-09" db="UniProtKB">
        <authorList>
            <consortium name="EnsemblPlants"/>
        </authorList>
    </citation>
    <scope>IDENTIFICATION</scope>
</reference>
<proteinExistence type="predicted"/>
<keyword evidence="2" id="KW-1185">Reference proteome</keyword>
<organism evidence="1 2">
    <name type="scientific">Avena sativa</name>
    <name type="common">Oat</name>
    <dbReference type="NCBI Taxonomy" id="4498"/>
    <lineage>
        <taxon>Eukaryota</taxon>
        <taxon>Viridiplantae</taxon>
        <taxon>Streptophyta</taxon>
        <taxon>Embryophyta</taxon>
        <taxon>Tracheophyta</taxon>
        <taxon>Spermatophyta</taxon>
        <taxon>Magnoliopsida</taxon>
        <taxon>Liliopsida</taxon>
        <taxon>Poales</taxon>
        <taxon>Poaceae</taxon>
        <taxon>BOP clade</taxon>
        <taxon>Pooideae</taxon>
        <taxon>Poodae</taxon>
        <taxon>Poeae</taxon>
        <taxon>Poeae Chloroplast Group 1 (Aveneae type)</taxon>
        <taxon>Aveninae</taxon>
        <taxon>Avena</taxon>
    </lineage>
</organism>
<protein>
    <submittedName>
        <fullName evidence="1">Uncharacterized protein</fullName>
    </submittedName>
</protein>
<dbReference type="EnsemblPlants" id="AVESA.00010b.r2.UnG1414290.1">
    <property type="protein sequence ID" value="AVESA.00010b.r2.UnG1414290.1.CDS"/>
    <property type="gene ID" value="AVESA.00010b.r2.UnG1414290"/>
</dbReference>
<sequence>MIFYQAWTEPWRNKGKAEQEYLFIHLEFCQSTLKHALLYENRHWFTQKWLLFEEIVRIVHKLHKACVVHRDLKPDNIFFNSELSVRIGDFGDACVGRDEFGLYGGGTPKLGTQYYFAEELNSGGKVTEKVDVYSLGVILFEIFAMFQTGLERNSVFHNLREQGPPDNWDGDRELYDMMTALKPSDRPSTSQILDYIRIHHLE</sequence>
<name>A0ACD6AI39_AVESA</name>
<evidence type="ECO:0000313" key="1">
    <source>
        <dbReference type="EnsemblPlants" id="AVESA.00010b.r2.UnG1414290.1.CDS"/>
    </source>
</evidence>